<dbReference type="Proteomes" id="UP001529510">
    <property type="component" value="Unassembled WGS sequence"/>
</dbReference>
<evidence type="ECO:0000313" key="1">
    <source>
        <dbReference type="EMBL" id="KAL0150581.1"/>
    </source>
</evidence>
<sequence length="71" mass="7368">MAMVCRADAACPEAVKALARRELTSPEQSLGGSRQAAAFCGECTHNCPLCLGNHCKPPRWTPIEGGQGGGV</sequence>
<protein>
    <submittedName>
        <fullName evidence="1">Uncharacterized protein</fullName>
    </submittedName>
</protein>
<accession>A0ABD0MNS9</accession>
<organism evidence="1 2">
    <name type="scientific">Cirrhinus mrigala</name>
    <name type="common">Mrigala</name>
    <dbReference type="NCBI Taxonomy" id="683832"/>
    <lineage>
        <taxon>Eukaryota</taxon>
        <taxon>Metazoa</taxon>
        <taxon>Chordata</taxon>
        <taxon>Craniata</taxon>
        <taxon>Vertebrata</taxon>
        <taxon>Euteleostomi</taxon>
        <taxon>Actinopterygii</taxon>
        <taxon>Neopterygii</taxon>
        <taxon>Teleostei</taxon>
        <taxon>Ostariophysi</taxon>
        <taxon>Cypriniformes</taxon>
        <taxon>Cyprinidae</taxon>
        <taxon>Labeoninae</taxon>
        <taxon>Labeonini</taxon>
        <taxon>Cirrhinus</taxon>
    </lineage>
</organism>
<gene>
    <name evidence="1" type="ORF">M9458_054174</name>
</gene>
<name>A0ABD0MNS9_CIRMR</name>
<reference evidence="1 2" key="1">
    <citation type="submission" date="2024-05" db="EMBL/GenBank/DDBJ databases">
        <title>Genome sequencing and assembly of Indian major carp, Cirrhinus mrigala (Hamilton, 1822).</title>
        <authorList>
            <person name="Mohindra V."/>
            <person name="Chowdhury L.M."/>
            <person name="Lal K."/>
            <person name="Jena J.K."/>
        </authorList>
    </citation>
    <scope>NUCLEOTIDE SEQUENCE [LARGE SCALE GENOMIC DNA]</scope>
    <source>
        <strain evidence="1">CM1030</strain>
        <tissue evidence="1">Blood</tissue>
    </source>
</reference>
<dbReference type="EMBL" id="JAMKFB020000292">
    <property type="protein sequence ID" value="KAL0150581.1"/>
    <property type="molecule type" value="Genomic_DNA"/>
</dbReference>
<comment type="caution">
    <text evidence="1">The sequence shown here is derived from an EMBL/GenBank/DDBJ whole genome shotgun (WGS) entry which is preliminary data.</text>
</comment>
<feature type="non-terminal residue" evidence="1">
    <location>
        <position position="71"/>
    </location>
</feature>
<keyword evidence="2" id="KW-1185">Reference proteome</keyword>
<evidence type="ECO:0000313" key="2">
    <source>
        <dbReference type="Proteomes" id="UP001529510"/>
    </source>
</evidence>
<proteinExistence type="predicted"/>
<dbReference type="AlphaFoldDB" id="A0ABD0MNS9"/>